<evidence type="ECO:0000256" key="1">
    <source>
        <dbReference type="SAM" id="SignalP"/>
    </source>
</evidence>
<name>A0ABR3PWH5_9TREE</name>
<keyword evidence="1" id="KW-0732">Signal</keyword>
<keyword evidence="3" id="KW-1185">Reference proteome</keyword>
<dbReference type="GeneID" id="95987245"/>
<evidence type="ECO:0000313" key="3">
    <source>
        <dbReference type="Proteomes" id="UP001565368"/>
    </source>
</evidence>
<accession>A0ABR3PWH5</accession>
<gene>
    <name evidence="2" type="ORF">Q8F55_006202</name>
</gene>
<sequence length="149" mass="16087">MRLTIIALALAALSPALPALAAPAKLPLAHAFAASRDGMYPGRAREQPLYIQGEQALAFDIDRSMRSCRLVTVAIDGGARPYTLSIGRDHGRAGIDWLLEADDVGALYDWTVEADRGWDVIVQVTDARGDVAKRTFDVLPGSTACLRRI</sequence>
<protein>
    <submittedName>
        <fullName evidence="2">Uncharacterized protein</fullName>
    </submittedName>
</protein>
<evidence type="ECO:0000313" key="2">
    <source>
        <dbReference type="EMBL" id="KAL1406796.1"/>
    </source>
</evidence>
<reference evidence="2 3" key="1">
    <citation type="submission" date="2023-08" db="EMBL/GenBank/DDBJ databases">
        <title>Annotated Genome Sequence of Vanrija albida AlHP1.</title>
        <authorList>
            <person name="Herzog R."/>
        </authorList>
    </citation>
    <scope>NUCLEOTIDE SEQUENCE [LARGE SCALE GENOMIC DNA]</scope>
    <source>
        <strain evidence="2 3">AlHP1</strain>
    </source>
</reference>
<dbReference type="EMBL" id="JBBXJM010000005">
    <property type="protein sequence ID" value="KAL1406796.1"/>
    <property type="molecule type" value="Genomic_DNA"/>
</dbReference>
<feature type="chain" id="PRO_5046972258" evidence="1">
    <location>
        <begin position="22"/>
        <end position="149"/>
    </location>
</feature>
<proteinExistence type="predicted"/>
<organism evidence="2 3">
    <name type="scientific">Vanrija albida</name>
    <dbReference type="NCBI Taxonomy" id="181172"/>
    <lineage>
        <taxon>Eukaryota</taxon>
        <taxon>Fungi</taxon>
        <taxon>Dikarya</taxon>
        <taxon>Basidiomycota</taxon>
        <taxon>Agaricomycotina</taxon>
        <taxon>Tremellomycetes</taxon>
        <taxon>Trichosporonales</taxon>
        <taxon>Trichosporonaceae</taxon>
        <taxon>Vanrija</taxon>
    </lineage>
</organism>
<dbReference type="RefSeq" id="XP_069206740.1">
    <property type="nucleotide sequence ID" value="XM_069354669.1"/>
</dbReference>
<comment type="caution">
    <text evidence="2">The sequence shown here is derived from an EMBL/GenBank/DDBJ whole genome shotgun (WGS) entry which is preliminary data.</text>
</comment>
<feature type="signal peptide" evidence="1">
    <location>
        <begin position="1"/>
        <end position="21"/>
    </location>
</feature>
<dbReference type="Proteomes" id="UP001565368">
    <property type="component" value="Unassembled WGS sequence"/>
</dbReference>